<evidence type="ECO:0000256" key="3">
    <source>
        <dbReference type="ARBA" id="ARBA00023125"/>
    </source>
</evidence>
<proteinExistence type="inferred from homology"/>
<dbReference type="Gene3D" id="1.10.287.1120">
    <property type="entry name" value="Bipartite methylase S protein"/>
    <property type="match status" value="1"/>
</dbReference>
<protein>
    <submittedName>
        <fullName evidence="5">Restriction endonuclease subunit S</fullName>
    </submittedName>
</protein>
<dbReference type="InterPro" id="IPR000055">
    <property type="entry name" value="Restrct_endonuc_typeI_TRD"/>
</dbReference>
<dbReference type="InterPro" id="IPR052021">
    <property type="entry name" value="Type-I_RS_S_subunit"/>
</dbReference>
<keyword evidence="2" id="KW-0680">Restriction system</keyword>
<dbReference type="GO" id="GO:0003677">
    <property type="term" value="F:DNA binding"/>
    <property type="evidence" value="ECO:0007669"/>
    <property type="project" value="UniProtKB-KW"/>
</dbReference>
<dbReference type="GO" id="GO:0009307">
    <property type="term" value="P:DNA restriction-modification system"/>
    <property type="evidence" value="ECO:0007669"/>
    <property type="project" value="UniProtKB-KW"/>
</dbReference>
<comment type="caution">
    <text evidence="5">The sequence shown here is derived from an EMBL/GenBank/DDBJ whole genome shotgun (WGS) entry which is preliminary data.</text>
</comment>
<evidence type="ECO:0000313" key="6">
    <source>
        <dbReference type="Proteomes" id="UP000286434"/>
    </source>
</evidence>
<evidence type="ECO:0000313" key="5">
    <source>
        <dbReference type="EMBL" id="RWU12621.1"/>
    </source>
</evidence>
<dbReference type="Pfam" id="PF01420">
    <property type="entry name" value="Methylase_S"/>
    <property type="match status" value="2"/>
</dbReference>
<keyword evidence="5" id="KW-0255">Endonuclease</keyword>
<dbReference type="InterPro" id="IPR044946">
    <property type="entry name" value="Restrct_endonuc_typeI_TRD_sf"/>
</dbReference>
<evidence type="ECO:0000256" key="2">
    <source>
        <dbReference type="ARBA" id="ARBA00022747"/>
    </source>
</evidence>
<reference evidence="5 6" key="1">
    <citation type="submission" date="2019-01" db="EMBL/GenBank/DDBJ databases">
        <title>Anoxybacillus flavithermus in powdered infant formula.</title>
        <authorList>
            <person name="Rhee M.S."/>
            <person name="Choi I.-G."/>
            <person name="Cho T.J."/>
            <person name="Park B."/>
        </authorList>
    </citation>
    <scope>NUCLEOTIDE SEQUENCE [LARGE SCALE GENOMIC DNA]</scope>
    <source>
        <strain evidence="5 6">FHS-PPAM212</strain>
    </source>
</reference>
<dbReference type="Gene3D" id="3.90.220.20">
    <property type="entry name" value="DNA methylase specificity domains"/>
    <property type="match status" value="2"/>
</dbReference>
<evidence type="ECO:0000256" key="1">
    <source>
        <dbReference type="ARBA" id="ARBA00010923"/>
    </source>
</evidence>
<dbReference type="PANTHER" id="PTHR30408">
    <property type="entry name" value="TYPE-1 RESTRICTION ENZYME ECOKI SPECIFICITY PROTEIN"/>
    <property type="match status" value="1"/>
</dbReference>
<name>A0AAX1ZYV8_9BACL</name>
<feature type="domain" description="Type I restriction modification DNA specificity" evidence="4">
    <location>
        <begin position="6"/>
        <end position="176"/>
    </location>
</feature>
<dbReference type="AlphaFoldDB" id="A0AAX1ZYV8"/>
<gene>
    <name evidence="5" type="ORF">EA138_08985</name>
</gene>
<dbReference type="Proteomes" id="UP000286434">
    <property type="component" value="Unassembled WGS sequence"/>
</dbReference>
<comment type="similarity">
    <text evidence="1">Belongs to the type-I restriction system S methylase family.</text>
</comment>
<keyword evidence="5" id="KW-0540">Nuclease</keyword>
<dbReference type="EMBL" id="SBBW01000032">
    <property type="protein sequence ID" value="RWU12621.1"/>
    <property type="molecule type" value="Genomic_DNA"/>
</dbReference>
<keyword evidence="5" id="KW-0378">Hydrolase</keyword>
<dbReference type="CDD" id="cd17285">
    <property type="entry name" value="RMtype1_S_Csp16704I_TRD2-CR2_like"/>
    <property type="match status" value="1"/>
</dbReference>
<organism evidence="5 6">
    <name type="scientific">Anoxybacillus flavithermus</name>
    <dbReference type="NCBI Taxonomy" id="33934"/>
    <lineage>
        <taxon>Bacteria</taxon>
        <taxon>Bacillati</taxon>
        <taxon>Bacillota</taxon>
        <taxon>Bacilli</taxon>
        <taxon>Bacillales</taxon>
        <taxon>Anoxybacillaceae</taxon>
        <taxon>Anoxybacillus</taxon>
    </lineage>
</organism>
<dbReference type="SUPFAM" id="SSF116734">
    <property type="entry name" value="DNA methylase specificity domain"/>
    <property type="match status" value="2"/>
</dbReference>
<feature type="domain" description="Type I restriction modification DNA specificity" evidence="4">
    <location>
        <begin position="207"/>
        <end position="382"/>
    </location>
</feature>
<dbReference type="GO" id="GO:0004519">
    <property type="term" value="F:endonuclease activity"/>
    <property type="evidence" value="ECO:0007669"/>
    <property type="project" value="UniProtKB-KW"/>
</dbReference>
<dbReference type="RefSeq" id="WP_128356828.1">
    <property type="nucleotide sequence ID" value="NZ_SBBW01000032.1"/>
</dbReference>
<keyword evidence="3" id="KW-0238">DNA-binding</keyword>
<evidence type="ECO:0000259" key="4">
    <source>
        <dbReference type="Pfam" id="PF01420"/>
    </source>
</evidence>
<accession>A0AAX1ZYV8</accession>
<sequence length="414" mass="47608">MSDSIQVLSIGEVVEKIIGGGTPSREVKEYYKGNIPWFTVKDLTYHRLSKSQEYITESALENSSTNLIPRGNVIVATRIALGRAFINEVDAAINQDLKALIPNKRKITAEYLLYSILHKSNIIEKMGTGTTVKGIRLEQLKSLLIHVPPIKEQKKIASILSTVDRAIEKTEAIIEQTEKVKKGLMQQLLTKGIGHTKFKKTEIGEIPEEWEVVKINDIFERVTRNNDFKDNYPVLTISAKEGFVDQKERFNRVIAGKSLEKYVLLHKGEFAYNRGNSKSYPFGVTYKLNDFEKGLVPFVYFSFRKRNNIECNLDFYQYYFLSHKLDRQLRKIITSSARQDGLMNISADEFFNLLIPFPPKSEQEEIAKYIESVGKRIKRERKKFELLNLVKKALMQVLLTGKVRVKVEDEVMSQ</sequence>
<dbReference type="PANTHER" id="PTHR30408:SF12">
    <property type="entry name" value="TYPE I RESTRICTION ENZYME MJAVIII SPECIFICITY SUBUNIT"/>
    <property type="match status" value="1"/>
</dbReference>